<keyword evidence="9" id="KW-1185">Reference proteome</keyword>
<dbReference type="GO" id="GO:0005524">
    <property type="term" value="F:ATP binding"/>
    <property type="evidence" value="ECO:0007669"/>
    <property type="project" value="UniProtKB-KW"/>
</dbReference>
<dbReference type="PANTHER" id="PTHR45797:SF1">
    <property type="entry name" value="HELICASE ARIP4"/>
    <property type="match status" value="1"/>
</dbReference>
<protein>
    <submittedName>
        <fullName evidence="8">Uncharacterized protein</fullName>
    </submittedName>
</protein>
<name>A0AAV8X1P9_9CUCU</name>
<evidence type="ECO:0000313" key="8">
    <source>
        <dbReference type="EMBL" id="KAJ8932673.1"/>
    </source>
</evidence>
<organism evidence="8 9">
    <name type="scientific">Aromia moschata</name>
    <dbReference type="NCBI Taxonomy" id="1265417"/>
    <lineage>
        <taxon>Eukaryota</taxon>
        <taxon>Metazoa</taxon>
        <taxon>Ecdysozoa</taxon>
        <taxon>Arthropoda</taxon>
        <taxon>Hexapoda</taxon>
        <taxon>Insecta</taxon>
        <taxon>Pterygota</taxon>
        <taxon>Neoptera</taxon>
        <taxon>Endopterygota</taxon>
        <taxon>Coleoptera</taxon>
        <taxon>Polyphaga</taxon>
        <taxon>Cucujiformia</taxon>
        <taxon>Chrysomeloidea</taxon>
        <taxon>Cerambycidae</taxon>
        <taxon>Cerambycinae</taxon>
        <taxon>Callichromatini</taxon>
        <taxon>Aromia</taxon>
    </lineage>
</organism>
<dbReference type="InterPro" id="IPR027417">
    <property type="entry name" value="P-loop_NTPase"/>
</dbReference>
<keyword evidence="6" id="KW-0238">DNA-binding</keyword>
<keyword evidence="3" id="KW-0547">Nucleotide-binding</keyword>
<dbReference type="Proteomes" id="UP001162162">
    <property type="component" value="Unassembled WGS sequence"/>
</dbReference>
<evidence type="ECO:0000256" key="5">
    <source>
        <dbReference type="ARBA" id="ARBA00022840"/>
    </source>
</evidence>
<dbReference type="EMBL" id="JAPWTK010001392">
    <property type="protein sequence ID" value="KAJ8932673.1"/>
    <property type="molecule type" value="Genomic_DNA"/>
</dbReference>
<dbReference type="GO" id="GO:0016887">
    <property type="term" value="F:ATP hydrolysis activity"/>
    <property type="evidence" value="ECO:0007669"/>
    <property type="project" value="InterPro"/>
</dbReference>
<evidence type="ECO:0000256" key="6">
    <source>
        <dbReference type="ARBA" id="ARBA00023125"/>
    </source>
</evidence>
<keyword evidence="5" id="KW-0067">ATP-binding</keyword>
<comment type="similarity">
    <text evidence="2">Belongs to the SNF2/RAD54 helicase family.</text>
</comment>
<comment type="caution">
    <text evidence="8">The sequence shown here is derived from an EMBL/GenBank/DDBJ whole genome shotgun (WGS) entry which is preliminary data.</text>
</comment>
<comment type="subcellular location">
    <subcellularLocation>
        <location evidence="1">Nucleus</location>
    </subcellularLocation>
</comment>
<dbReference type="GO" id="GO:0003677">
    <property type="term" value="F:DNA binding"/>
    <property type="evidence" value="ECO:0007669"/>
    <property type="project" value="UniProtKB-KW"/>
</dbReference>
<accession>A0AAV8X1P9</accession>
<evidence type="ECO:0000256" key="1">
    <source>
        <dbReference type="ARBA" id="ARBA00004123"/>
    </source>
</evidence>
<sequence length="93" mass="10803">MNLVPGDTYPKGRFIRYQFSGANRNLCWMLLGIPCHDTLAVCRVYRPRDGVKPCFVYRLVVDNCLEKKIYDRQINKQGMSDRVVNEECNAMPT</sequence>
<evidence type="ECO:0000256" key="4">
    <source>
        <dbReference type="ARBA" id="ARBA00022806"/>
    </source>
</evidence>
<gene>
    <name evidence="8" type="ORF">NQ318_021212</name>
</gene>
<reference evidence="8" key="1">
    <citation type="journal article" date="2023" name="Insect Mol. Biol.">
        <title>Genome sequencing provides insights into the evolution of gene families encoding plant cell wall-degrading enzymes in longhorned beetles.</title>
        <authorList>
            <person name="Shin N.R."/>
            <person name="Okamura Y."/>
            <person name="Kirsch R."/>
            <person name="Pauchet Y."/>
        </authorList>
    </citation>
    <scope>NUCLEOTIDE SEQUENCE</scope>
    <source>
        <strain evidence="8">AMC_N1</strain>
    </source>
</reference>
<dbReference type="InterPro" id="IPR044574">
    <property type="entry name" value="ARIP4-like"/>
</dbReference>
<proteinExistence type="inferred from homology"/>
<dbReference type="AlphaFoldDB" id="A0AAV8X1P9"/>
<evidence type="ECO:0000256" key="2">
    <source>
        <dbReference type="ARBA" id="ARBA00007025"/>
    </source>
</evidence>
<dbReference type="GO" id="GO:0004386">
    <property type="term" value="F:helicase activity"/>
    <property type="evidence" value="ECO:0007669"/>
    <property type="project" value="UniProtKB-KW"/>
</dbReference>
<dbReference type="Gene3D" id="3.40.50.300">
    <property type="entry name" value="P-loop containing nucleotide triphosphate hydrolases"/>
    <property type="match status" value="1"/>
</dbReference>
<evidence type="ECO:0000256" key="3">
    <source>
        <dbReference type="ARBA" id="ARBA00022741"/>
    </source>
</evidence>
<evidence type="ECO:0000256" key="7">
    <source>
        <dbReference type="ARBA" id="ARBA00023242"/>
    </source>
</evidence>
<keyword evidence="4" id="KW-0378">Hydrolase</keyword>
<dbReference type="PANTHER" id="PTHR45797">
    <property type="entry name" value="RAD54-LIKE"/>
    <property type="match status" value="1"/>
</dbReference>
<evidence type="ECO:0000313" key="9">
    <source>
        <dbReference type="Proteomes" id="UP001162162"/>
    </source>
</evidence>
<keyword evidence="7" id="KW-0539">Nucleus</keyword>
<dbReference type="GO" id="GO:0005634">
    <property type="term" value="C:nucleus"/>
    <property type="evidence" value="ECO:0007669"/>
    <property type="project" value="UniProtKB-SubCell"/>
</dbReference>
<keyword evidence="4" id="KW-0347">Helicase</keyword>